<feature type="transmembrane region" description="Helical" evidence="7">
    <location>
        <begin position="351"/>
        <end position="372"/>
    </location>
</feature>
<evidence type="ECO:0000256" key="4">
    <source>
        <dbReference type="ARBA" id="ARBA00022692"/>
    </source>
</evidence>
<feature type="transmembrane region" description="Helical" evidence="7">
    <location>
        <begin position="161"/>
        <end position="188"/>
    </location>
</feature>
<keyword evidence="5 7" id="KW-1133">Transmembrane helix</keyword>
<evidence type="ECO:0000256" key="5">
    <source>
        <dbReference type="ARBA" id="ARBA00022989"/>
    </source>
</evidence>
<dbReference type="InterPro" id="IPR011701">
    <property type="entry name" value="MFS"/>
</dbReference>
<comment type="caution">
    <text evidence="9">The sequence shown here is derived from an EMBL/GenBank/DDBJ whole genome shotgun (WGS) entry which is preliminary data.</text>
</comment>
<reference evidence="9 10" key="1">
    <citation type="submission" date="2024-07" db="EMBL/GenBank/DDBJ databases">
        <authorList>
            <person name="Thanompreechachai J."/>
            <person name="Duangmal K."/>
        </authorList>
    </citation>
    <scope>NUCLEOTIDE SEQUENCE [LARGE SCALE GENOMIC DNA]</scope>
    <source>
        <strain evidence="9 10">KCTC 19886</strain>
    </source>
</reference>
<dbReference type="InterPro" id="IPR036259">
    <property type="entry name" value="MFS_trans_sf"/>
</dbReference>
<evidence type="ECO:0000256" key="3">
    <source>
        <dbReference type="ARBA" id="ARBA00022475"/>
    </source>
</evidence>
<dbReference type="InterPro" id="IPR020846">
    <property type="entry name" value="MFS_dom"/>
</dbReference>
<evidence type="ECO:0000259" key="8">
    <source>
        <dbReference type="PROSITE" id="PS50850"/>
    </source>
</evidence>
<keyword evidence="2" id="KW-0813">Transport</keyword>
<evidence type="ECO:0000256" key="6">
    <source>
        <dbReference type="ARBA" id="ARBA00023136"/>
    </source>
</evidence>
<feature type="transmembrane region" description="Helical" evidence="7">
    <location>
        <begin position="38"/>
        <end position="59"/>
    </location>
</feature>
<keyword evidence="10" id="KW-1185">Reference proteome</keyword>
<dbReference type="Proteomes" id="UP001555826">
    <property type="component" value="Unassembled WGS sequence"/>
</dbReference>
<comment type="subcellular location">
    <subcellularLocation>
        <location evidence="1">Cell membrane</location>
        <topology evidence="1">Multi-pass membrane protein</topology>
    </subcellularLocation>
</comment>
<dbReference type="SUPFAM" id="SSF103473">
    <property type="entry name" value="MFS general substrate transporter"/>
    <property type="match status" value="1"/>
</dbReference>
<feature type="transmembrane region" description="Helical" evidence="7">
    <location>
        <begin position="80"/>
        <end position="101"/>
    </location>
</feature>
<dbReference type="EMBL" id="JBFNQN010000004">
    <property type="protein sequence ID" value="MEW9264498.1"/>
    <property type="molecule type" value="Genomic_DNA"/>
</dbReference>
<sequence>MTARSTWRAVPGPVRLLLFSQFAFNTGFYLVVPFLAVHLSSGLGMAGWVVGLVLGLRTFSQQGFFFVGGALTDRFGVRPVLLTGCLVRIAGFCTLAVGQSLPGVLAGTVLTGFAAALFSPAVETGLAHAGARLEEAGAVTRAELFALDDVVSKVGSLAGPVLGAALLGVPFSTTCFVAAGVFAVVLVANARWAPRVDGVPRSTSVTAGWGSVLRNRRFLVFAALYSTLLLAYNQMYLALPVELVRATGSQRALGAMFVVAAVVTVLVQVPVARWARRRGARHALPAGFAVTALAFALVAAATVLPRPDLVPALAPAVGFVVVLHLGSALARPVARDLVPPLAGERHVGAHYGVLASLGGVAVLLGSGVVGAVLEPGAVTPWVLLAAVVAVSGVGLAALSRRLGPAAGRA</sequence>
<evidence type="ECO:0000256" key="1">
    <source>
        <dbReference type="ARBA" id="ARBA00004651"/>
    </source>
</evidence>
<dbReference type="PROSITE" id="PS50850">
    <property type="entry name" value="MFS"/>
    <property type="match status" value="1"/>
</dbReference>
<dbReference type="Pfam" id="PF07690">
    <property type="entry name" value="MFS_1"/>
    <property type="match status" value="1"/>
</dbReference>
<name>A0ABV3P4E9_9ACTN</name>
<dbReference type="PANTHER" id="PTHR23517:SF2">
    <property type="entry name" value="MULTIDRUG RESISTANCE PROTEIN MDTH"/>
    <property type="match status" value="1"/>
</dbReference>
<organism evidence="9 10">
    <name type="scientific">Kineococcus endophyticus</name>
    <dbReference type="NCBI Taxonomy" id="1181883"/>
    <lineage>
        <taxon>Bacteria</taxon>
        <taxon>Bacillati</taxon>
        <taxon>Actinomycetota</taxon>
        <taxon>Actinomycetes</taxon>
        <taxon>Kineosporiales</taxon>
        <taxon>Kineosporiaceae</taxon>
        <taxon>Kineococcus</taxon>
    </lineage>
</organism>
<feature type="domain" description="Major facilitator superfamily (MFS) profile" evidence="8">
    <location>
        <begin position="13"/>
        <end position="403"/>
    </location>
</feature>
<evidence type="ECO:0000256" key="2">
    <source>
        <dbReference type="ARBA" id="ARBA00022448"/>
    </source>
</evidence>
<evidence type="ECO:0000313" key="9">
    <source>
        <dbReference type="EMBL" id="MEW9264498.1"/>
    </source>
</evidence>
<dbReference type="Gene3D" id="1.20.1250.20">
    <property type="entry name" value="MFS general substrate transporter like domains"/>
    <property type="match status" value="2"/>
</dbReference>
<feature type="transmembrane region" description="Helical" evidence="7">
    <location>
        <begin position="310"/>
        <end position="330"/>
    </location>
</feature>
<protein>
    <submittedName>
        <fullName evidence="9">MFS transporter</fullName>
    </submittedName>
</protein>
<keyword evidence="4 7" id="KW-0812">Transmembrane</keyword>
<feature type="transmembrane region" description="Helical" evidence="7">
    <location>
        <begin position="378"/>
        <end position="398"/>
    </location>
</feature>
<dbReference type="RefSeq" id="WP_367637223.1">
    <property type="nucleotide sequence ID" value="NZ_JBFNQN010000004.1"/>
</dbReference>
<gene>
    <name evidence="9" type="ORF">AB1207_07045</name>
</gene>
<feature type="transmembrane region" description="Helical" evidence="7">
    <location>
        <begin position="12"/>
        <end position="32"/>
    </location>
</feature>
<keyword evidence="6 7" id="KW-0472">Membrane</keyword>
<dbReference type="PANTHER" id="PTHR23517">
    <property type="entry name" value="RESISTANCE PROTEIN MDTM, PUTATIVE-RELATED-RELATED"/>
    <property type="match status" value="1"/>
</dbReference>
<proteinExistence type="predicted"/>
<accession>A0ABV3P4E9</accession>
<dbReference type="InterPro" id="IPR050171">
    <property type="entry name" value="MFS_Transporters"/>
</dbReference>
<feature type="transmembrane region" description="Helical" evidence="7">
    <location>
        <begin position="218"/>
        <end position="239"/>
    </location>
</feature>
<feature type="transmembrane region" description="Helical" evidence="7">
    <location>
        <begin position="251"/>
        <end position="271"/>
    </location>
</feature>
<evidence type="ECO:0000256" key="7">
    <source>
        <dbReference type="SAM" id="Phobius"/>
    </source>
</evidence>
<feature type="transmembrane region" description="Helical" evidence="7">
    <location>
        <begin position="283"/>
        <end position="304"/>
    </location>
</feature>
<evidence type="ECO:0000313" key="10">
    <source>
        <dbReference type="Proteomes" id="UP001555826"/>
    </source>
</evidence>
<keyword evidence="3" id="KW-1003">Cell membrane</keyword>